<evidence type="ECO:0000259" key="1">
    <source>
        <dbReference type="PROSITE" id="PS51918"/>
    </source>
</evidence>
<dbReference type="SUPFAM" id="SSF102114">
    <property type="entry name" value="Radical SAM enzymes"/>
    <property type="match status" value="1"/>
</dbReference>
<dbReference type="GO" id="GO:0051536">
    <property type="term" value="F:iron-sulfur cluster binding"/>
    <property type="evidence" value="ECO:0007669"/>
    <property type="project" value="InterPro"/>
</dbReference>
<feature type="domain" description="Radical SAM core" evidence="1">
    <location>
        <begin position="247"/>
        <end position="484"/>
    </location>
</feature>
<dbReference type="PANTHER" id="PTHR42731:SF5">
    <property type="entry name" value="RADICAL SAM DOMAIN PROTEIN"/>
    <property type="match status" value="1"/>
</dbReference>
<name>A0A0W8FPU8_9ZZZZ</name>
<dbReference type="Gene3D" id="3.40.50.280">
    <property type="entry name" value="Cobalamin-binding domain"/>
    <property type="match status" value="1"/>
</dbReference>
<organism evidence="2">
    <name type="scientific">hydrocarbon metagenome</name>
    <dbReference type="NCBI Taxonomy" id="938273"/>
    <lineage>
        <taxon>unclassified sequences</taxon>
        <taxon>metagenomes</taxon>
        <taxon>ecological metagenomes</taxon>
    </lineage>
</organism>
<accession>A0A0W8FPU8</accession>
<dbReference type="Pfam" id="PF19864">
    <property type="entry name" value="Radical_SAM_N2"/>
    <property type="match status" value="1"/>
</dbReference>
<dbReference type="Pfam" id="PF04055">
    <property type="entry name" value="Radical_SAM"/>
    <property type="match status" value="1"/>
</dbReference>
<dbReference type="SFLD" id="SFLDS00029">
    <property type="entry name" value="Radical_SAM"/>
    <property type="match status" value="1"/>
</dbReference>
<comment type="caution">
    <text evidence="2">The sequence shown here is derived from an EMBL/GenBank/DDBJ whole genome shotgun (WGS) entry which is preliminary data.</text>
</comment>
<sequence length="571" mass="65268">MDWKLKKKHAAVLERETGYVKKVWGTYNTVCLAYPNYYRTGMANLGFQTVYKIFNEQSSFLCERVFLPDPGDAAASNSGTAEIFSLENQKPIIEFDILAFSLSFENDYPNILKMLDRAGIPLLAKDRSERYPLLIGGGIAPTLNPEPLADFFDLFILGEAEEVLPQFCRYFEEARRLGHERRNLLKNLQTKINNIYVPDLYDVKYSIEGKIQSIKPCESGLPEKIKIKYIKDINSFYTEEVISAPQTEMEDMFLVEVNRGCARSCRFCAASFVYRPVRFRNKADIIASIDRGLERKKKVGLVGTAVSDHPELIHICEHVIGQGAQAGLGSLRIDRINEETVNLIKANGIETVALAPEAGSQKMRDLLRKGITETDIINAIELLVEKEITSLRLYFMVGLPEEEEKDIDAIIELVKKIQHHILHFFKGKKKFRRITLSINQFIPKPKTPLQWCALADVHDTGKRIKKIKNAFSQDKQIKVIHDVPKWNYIQALLSLGDRRVSEILLAVNRLEENWAQALKEVNINPDFYVYRQKQLDEILPWDIIDLGVSKEALMSEYKKALEETIPSAFFG</sequence>
<proteinExistence type="predicted"/>
<dbReference type="GO" id="GO:0003824">
    <property type="term" value="F:catalytic activity"/>
    <property type="evidence" value="ECO:0007669"/>
    <property type="project" value="InterPro"/>
</dbReference>
<protein>
    <submittedName>
        <fullName evidence="2">Fe-s oxidoreductase</fullName>
    </submittedName>
</protein>
<dbReference type="InterPro" id="IPR007197">
    <property type="entry name" value="rSAM"/>
</dbReference>
<dbReference type="CDD" id="cd02065">
    <property type="entry name" value="B12-binding_like"/>
    <property type="match status" value="1"/>
</dbReference>
<evidence type="ECO:0000313" key="2">
    <source>
        <dbReference type="EMBL" id="KUG22902.1"/>
    </source>
</evidence>
<dbReference type="CDD" id="cd01335">
    <property type="entry name" value="Radical_SAM"/>
    <property type="match status" value="1"/>
</dbReference>
<dbReference type="PANTHER" id="PTHR42731">
    <property type="entry name" value="SLL1084 PROTEIN"/>
    <property type="match status" value="1"/>
</dbReference>
<dbReference type="Gene3D" id="3.80.30.20">
    <property type="entry name" value="tm_1862 like domain"/>
    <property type="match status" value="1"/>
</dbReference>
<dbReference type="SMART" id="SM00729">
    <property type="entry name" value="Elp3"/>
    <property type="match status" value="1"/>
</dbReference>
<dbReference type="SFLD" id="SFLDG01082">
    <property type="entry name" value="B12-binding_domain_containing"/>
    <property type="match status" value="1"/>
</dbReference>
<dbReference type="InterPro" id="IPR006638">
    <property type="entry name" value="Elp3/MiaA/NifB-like_rSAM"/>
</dbReference>
<dbReference type="EMBL" id="LNQE01000933">
    <property type="protein sequence ID" value="KUG22902.1"/>
    <property type="molecule type" value="Genomic_DNA"/>
</dbReference>
<reference evidence="2" key="1">
    <citation type="journal article" date="2015" name="Proc. Natl. Acad. Sci. U.S.A.">
        <title>Networks of energetic and metabolic interactions define dynamics in microbial communities.</title>
        <authorList>
            <person name="Embree M."/>
            <person name="Liu J.K."/>
            <person name="Al-Bassam M.M."/>
            <person name="Zengler K."/>
        </authorList>
    </citation>
    <scope>NUCLEOTIDE SEQUENCE</scope>
</reference>
<dbReference type="PROSITE" id="PS51918">
    <property type="entry name" value="RADICAL_SAM"/>
    <property type="match status" value="1"/>
</dbReference>
<gene>
    <name evidence="2" type="ORF">ASZ90_007299</name>
</gene>
<dbReference type="InterPro" id="IPR023404">
    <property type="entry name" value="rSAM_horseshoe"/>
</dbReference>
<dbReference type="AlphaFoldDB" id="A0A0W8FPU8"/>
<dbReference type="InterPro" id="IPR058240">
    <property type="entry name" value="rSAM_sf"/>
</dbReference>
<dbReference type="InterPro" id="IPR045784">
    <property type="entry name" value="Radical_SAM_N2"/>
</dbReference>